<dbReference type="Proteomes" id="UP001346149">
    <property type="component" value="Unassembled WGS sequence"/>
</dbReference>
<dbReference type="AlphaFoldDB" id="A0AAN7KME8"/>
<sequence>MLLWLMGSPQTSPTDPKLQSFTALPFLRLNLPACAAIQEANFMKIRDPTTMLLALASSTGYAAIEALFSGCGREPKSSSASNEIETEDVENLSSPAEVRINL</sequence>
<protein>
    <submittedName>
        <fullName evidence="2">Uncharacterized protein</fullName>
    </submittedName>
</protein>
<proteinExistence type="predicted"/>
<dbReference type="EMBL" id="JAXQNO010000022">
    <property type="protein sequence ID" value="KAK4767348.1"/>
    <property type="molecule type" value="Genomic_DNA"/>
</dbReference>
<gene>
    <name evidence="2" type="ORF">SAY86_015098</name>
</gene>
<accession>A0AAN7KME8</accession>
<keyword evidence="3" id="KW-1185">Reference proteome</keyword>
<evidence type="ECO:0000256" key="1">
    <source>
        <dbReference type="SAM" id="MobiDB-lite"/>
    </source>
</evidence>
<feature type="region of interest" description="Disordered" evidence="1">
    <location>
        <begin position="72"/>
        <end position="102"/>
    </location>
</feature>
<evidence type="ECO:0000313" key="2">
    <source>
        <dbReference type="EMBL" id="KAK4767348.1"/>
    </source>
</evidence>
<comment type="caution">
    <text evidence="2">The sequence shown here is derived from an EMBL/GenBank/DDBJ whole genome shotgun (WGS) entry which is preliminary data.</text>
</comment>
<evidence type="ECO:0000313" key="3">
    <source>
        <dbReference type="Proteomes" id="UP001346149"/>
    </source>
</evidence>
<organism evidence="2 3">
    <name type="scientific">Trapa natans</name>
    <name type="common">Water chestnut</name>
    <dbReference type="NCBI Taxonomy" id="22666"/>
    <lineage>
        <taxon>Eukaryota</taxon>
        <taxon>Viridiplantae</taxon>
        <taxon>Streptophyta</taxon>
        <taxon>Embryophyta</taxon>
        <taxon>Tracheophyta</taxon>
        <taxon>Spermatophyta</taxon>
        <taxon>Magnoliopsida</taxon>
        <taxon>eudicotyledons</taxon>
        <taxon>Gunneridae</taxon>
        <taxon>Pentapetalae</taxon>
        <taxon>rosids</taxon>
        <taxon>malvids</taxon>
        <taxon>Myrtales</taxon>
        <taxon>Lythraceae</taxon>
        <taxon>Trapa</taxon>
    </lineage>
</organism>
<name>A0AAN7KME8_TRANT</name>
<reference evidence="2 3" key="1">
    <citation type="journal article" date="2023" name="Hortic Res">
        <title>Pangenome of water caltrop reveals structural variations and asymmetric subgenome divergence after allopolyploidization.</title>
        <authorList>
            <person name="Zhang X."/>
            <person name="Chen Y."/>
            <person name="Wang L."/>
            <person name="Yuan Y."/>
            <person name="Fang M."/>
            <person name="Shi L."/>
            <person name="Lu R."/>
            <person name="Comes H.P."/>
            <person name="Ma Y."/>
            <person name="Chen Y."/>
            <person name="Huang G."/>
            <person name="Zhou Y."/>
            <person name="Zheng Z."/>
            <person name="Qiu Y."/>
        </authorList>
    </citation>
    <scope>NUCLEOTIDE SEQUENCE [LARGE SCALE GENOMIC DNA]</scope>
    <source>
        <strain evidence="2">F231</strain>
    </source>
</reference>